<dbReference type="RefSeq" id="WP_193926428.1">
    <property type="nucleotide sequence ID" value="NZ_JADEYC010000002.1"/>
</dbReference>
<dbReference type="SUPFAM" id="SSF54909">
    <property type="entry name" value="Dimeric alpha+beta barrel"/>
    <property type="match status" value="1"/>
</dbReference>
<gene>
    <name evidence="5" type="ORF">IQ251_00770</name>
</gene>
<dbReference type="GO" id="GO:0005829">
    <property type="term" value="C:cytosol"/>
    <property type="evidence" value="ECO:0007669"/>
    <property type="project" value="TreeGrafter"/>
</dbReference>
<dbReference type="InterPro" id="IPR036388">
    <property type="entry name" value="WH-like_DNA-bd_sf"/>
</dbReference>
<evidence type="ECO:0000256" key="3">
    <source>
        <dbReference type="ARBA" id="ARBA00023163"/>
    </source>
</evidence>
<dbReference type="InterPro" id="IPR011008">
    <property type="entry name" value="Dimeric_a/b-barrel"/>
</dbReference>
<dbReference type="Pfam" id="PF13412">
    <property type="entry name" value="HTH_24"/>
    <property type="match status" value="1"/>
</dbReference>
<dbReference type="Gene3D" id="3.30.70.920">
    <property type="match status" value="1"/>
</dbReference>
<name>A0A929FY19_9PSEU</name>
<keyword evidence="3" id="KW-0804">Transcription</keyword>
<evidence type="ECO:0000256" key="1">
    <source>
        <dbReference type="ARBA" id="ARBA00023015"/>
    </source>
</evidence>
<evidence type="ECO:0000256" key="2">
    <source>
        <dbReference type="ARBA" id="ARBA00023125"/>
    </source>
</evidence>
<dbReference type="InterPro" id="IPR019888">
    <property type="entry name" value="Tscrpt_reg_AsnC-like"/>
</dbReference>
<evidence type="ECO:0000259" key="4">
    <source>
        <dbReference type="Pfam" id="PF13404"/>
    </source>
</evidence>
<keyword evidence="6" id="KW-1185">Reference proteome</keyword>
<dbReference type="GO" id="GO:0043565">
    <property type="term" value="F:sequence-specific DNA binding"/>
    <property type="evidence" value="ECO:0007669"/>
    <property type="project" value="InterPro"/>
</dbReference>
<dbReference type="SMART" id="SM00344">
    <property type="entry name" value="HTH_ASNC"/>
    <property type="match status" value="1"/>
</dbReference>
<dbReference type="AlphaFoldDB" id="A0A929FY19"/>
<dbReference type="PANTHER" id="PTHR30154:SF34">
    <property type="entry name" value="TRANSCRIPTIONAL REGULATOR AZLB"/>
    <property type="match status" value="1"/>
</dbReference>
<dbReference type="SUPFAM" id="SSF46785">
    <property type="entry name" value="Winged helix' DNA-binding domain"/>
    <property type="match status" value="1"/>
</dbReference>
<reference evidence="5" key="1">
    <citation type="submission" date="2020-10" db="EMBL/GenBank/DDBJ databases">
        <title>Diversity and distribution of actinomycetes associated with coral in the coast of Hainan.</title>
        <authorList>
            <person name="Li F."/>
        </authorList>
    </citation>
    <scope>NUCLEOTIDE SEQUENCE</scope>
    <source>
        <strain evidence="5">HNM0983</strain>
    </source>
</reference>
<evidence type="ECO:0000313" key="5">
    <source>
        <dbReference type="EMBL" id="MBE9372969.1"/>
    </source>
</evidence>
<proteinExistence type="predicted"/>
<dbReference type="PANTHER" id="PTHR30154">
    <property type="entry name" value="LEUCINE-RESPONSIVE REGULATORY PROTEIN"/>
    <property type="match status" value="1"/>
</dbReference>
<keyword evidence="2" id="KW-0238">DNA-binding</keyword>
<organism evidence="5 6">
    <name type="scientific">Saccharopolyspora montiporae</name>
    <dbReference type="NCBI Taxonomy" id="2781240"/>
    <lineage>
        <taxon>Bacteria</taxon>
        <taxon>Bacillati</taxon>
        <taxon>Actinomycetota</taxon>
        <taxon>Actinomycetes</taxon>
        <taxon>Pseudonocardiales</taxon>
        <taxon>Pseudonocardiaceae</taxon>
        <taxon>Saccharopolyspora</taxon>
    </lineage>
</organism>
<dbReference type="InterPro" id="IPR036390">
    <property type="entry name" value="WH_DNA-bd_sf"/>
</dbReference>
<dbReference type="EMBL" id="JADEYC010000002">
    <property type="protein sequence ID" value="MBE9372969.1"/>
    <property type="molecule type" value="Genomic_DNA"/>
</dbReference>
<dbReference type="InterPro" id="IPR000485">
    <property type="entry name" value="AsnC-type_HTH_dom"/>
</dbReference>
<feature type="domain" description="HTH asnC-type" evidence="4">
    <location>
        <begin position="6"/>
        <end position="46"/>
    </location>
</feature>
<dbReference type="Gene3D" id="1.10.10.10">
    <property type="entry name" value="Winged helix-like DNA-binding domain superfamily/Winged helix DNA-binding domain"/>
    <property type="match status" value="2"/>
</dbReference>
<dbReference type="GO" id="GO:0043200">
    <property type="term" value="P:response to amino acid"/>
    <property type="evidence" value="ECO:0007669"/>
    <property type="project" value="TreeGrafter"/>
</dbReference>
<accession>A0A929FY19</accession>
<protein>
    <submittedName>
        <fullName evidence="5">Lrp/AsnC family transcriptional regulator</fullName>
    </submittedName>
</protein>
<comment type="caution">
    <text evidence="5">The sequence shown here is derived from an EMBL/GenBank/DDBJ whole genome shotgun (WGS) entry which is preliminary data.</text>
</comment>
<evidence type="ECO:0000313" key="6">
    <source>
        <dbReference type="Proteomes" id="UP000598360"/>
    </source>
</evidence>
<keyword evidence="1" id="KW-0805">Transcription regulation</keyword>
<dbReference type="Pfam" id="PF13404">
    <property type="entry name" value="HTH_AsnC-type"/>
    <property type="match status" value="1"/>
</dbReference>
<dbReference type="Proteomes" id="UP000598360">
    <property type="component" value="Unassembled WGS sequence"/>
</dbReference>
<sequence>MHPEFDEQDLALLHALQIAPRVSWAQAARVLGSTATTLAHRWQRLREAGLAWVTAHPGRRSSTTTVAFLELDVSPAEREQVIAALCADPRAATVEEAAGGRDLLVTALLPDRDALTRFALDDLPRIGGVRRVDTRLATAMHWEGSLWRLDALDREQQARLREAVPVADVRPAVPLPDEYWPLVEALTADGRRSAADLARLTGRNPATVRRQVSRLLSSGVLSFRCEVAHLRSRWPVVCTWFAHVPPADLDRTVQSLVTLPELRLCASVSGDSNLMFTLWTASPAELVRVERLLSGKLPWLRLRESVLELRTRKRMGWVLDARGCSTGQVVVPGGPGLAADRHAQFRSA</sequence>